<dbReference type="EMBL" id="CM042883">
    <property type="protein sequence ID" value="KAI4373986.1"/>
    <property type="molecule type" value="Genomic_DNA"/>
</dbReference>
<evidence type="ECO:0000313" key="1">
    <source>
        <dbReference type="EMBL" id="KAI4373986.1"/>
    </source>
</evidence>
<organism evidence="1 2">
    <name type="scientific">Melastoma candidum</name>
    <dbReference type="NCBI Taxonomy" id="119954"/>
    <lineage>
        <taxon>Eukaryota</taxon>
        <taxon>Viridiplantae</taxon>
        <taxon>Streptophyta</taxon>
        <taxon>Embryophyta</taxon>
        <taxon>Tracheophyta</taxon>
        <taxon>Spermatophyta</taxon>
        <taxon>Magnoliopsida</taxon>
        <taxon>eudicotyledons</taxon>
        <taxon>Gunneridae</taxon>
        <taxon>Pentapetalae</taxon>
        <taxon>rosids</taxon>
        <taxon>malvids</taxon>
        <taxon>Myrtales</taxon>
        <taxon>Melastomataceae</taxon>
        <taxon>Melastomatoideae</taxon>
        <taxon>Melastomateae</taxon>
        <taxon>Melastoma</taxon>
    </lineage>
</organism>
<evidence type="ECO:0000313" key="2">
    <source>
        <dbReference type="Proteomes" id="UP001057402"/>
    </source>
</evidence>
<name>A0ACB9R814_9MYRT</name>
<keyword evidence="2" id="KW-1185">Reference proteome</keyword>
<sequence>MDHLLLLCRVVGGLVHQFLLFVFYLSSLQDAVALEMDLHSSHTNSDTILADAPSADVLFPIEISPSIIPRYPLPNDSLPPMYPTFPTTYEPPLAPLVGNVICCPQVSSLMHIFQGYFGGESDKLIVPNSVAGDCFSDIMSILSSRGANVMLPALCSIKSSNLTGGSCPVNDVSTFERLVNSSKLLDVCGTVDPLKECCRPICQNTVLEAALLIYGGSPASDNKDLAQVSSRTDTLNECKGIVYAYMARKLSSDAANTAFRILAACKVNKVCPLEFKQPSEVIAACKKTGGSSPLCCGSLNTYIGGIQKQMLITNKQAIICATLFGSMLRKGGVMANVYEHCDVDLKDFSIQAYGQQGCLLRSLPSDVIFDNTTGYSFTCDLTDNIVAPWPSSSSVTSISLCAPEMSLPALPNSQTMKNKGDRVIRLDSIVPIFSFFILITMLYLRDVGDG</sequence>
<reference evidence="2" key="1">
    <citation type="journal article" date="2023" name="Front. Plant Sci.">
        <title>Chromosomal-level genome assembly of Melastoma candidum provides insights into trichome evolution.</title>
        <authorList>
            <person name="Zhong Y."/>
            <person name="Wu W."/>
            <person name="Sun C."/>
            <person name="Zou P."/>
            <person name="Liu Y."/>
            <person name="Dai S."/>
            <person name="Zhou R."/>
        </authorList>
    </citation>
    <scope>NUCLEOTIDE SEQUENCE [LARGE SCALE GENOMIC DNA]</scope>
</reference>
<comment type="caution">
    <text evidence="1">The sequence shown here is derived from an EMBL/GenBank/DDBJ whole genome shotgun (WGS) entry which is preliminary data.</text>
</comment>
<protein>
    <submittedName>
        <fullName evidence="1">Uncharacterized protein</fullName>
    </submittedName>
</protein>
<gene>
    <name evidence="1" type="ORF">MLD38_012038</name>
</gene>
<dbReference type="Proteomes" id="UP001057402">
    <property type="component" value="Chromosome 4"/>
</dbReference>
<proteinExistence type="predicted"/>
<accession>A0ACB9R814</accession>